<dbReference type="GeneID" id="136081333"/>
<protein>
    <submittedName>
        <fullName evidence="3">Uncharacterized protein LOC136081333</fullName>
    </submittedName>
</protein>
<dbReference type="Proteomes" id="UP001652625">
    <property type="component" value="Chromosome 06"/>
</dbReference>
<evidence type="ECO:0000313" key="3">
    <source>
        <dbReference type="RefSeq" id="XP_065654715.1"/>
    </source>
</evidence>
<dbReference type="PANTHER" id="PTHR45749">
    <property type="match status" value="1"/>
</dbReference>
<accession>A0ABM4BZM4</accession>
<dbReference type="PANTHER" id="PTHR45749:SF23">
    <property type="entry name" value="ZINC FINGER MYM-TYPE PROTEIN 1-LIKE"/>
    <property type="match status" value="1"/>
</dbReference>
<sequence length="607" mass="69911">MIYLVLKYDDIPSSEMKIRGQRLSKVVQRQLVEHNYLSTKMFIGSRKPIYYKVCGAQKRQKKAEKDEEVKKLPKLDQFFIKVNENAIGLETNNLSAITETSTLACCESSPISAITFNDLSVQINRQSDAGLWADLSKEDVELWIQRGPKVCQNINDTFLASKTSYAENDRYCSKNLFTSKKANGEEFKRECLKVQLDSEIRKERNYLRQVLKRVVAVICTLIEKNLAFRGSNESFSKEFNGNFIGLLELISMFDPFLSEHVKNYGNVGSGKTNYLSKTVCDELVALMAKKVLQSISNEVKNSKYFGLSVNSTPDISHKDQLCIILRYVDDITFEPIQRFINFVQVEITRLAIFLPCAGYSLNLVGLSGVDCCIELINFFGIDQQIYNFFSSSTKRWVVLEKFSDRSVKSLSKTRWSARAESVNTIYRNYEDIEDSLNETAEDSIGDYNVIETEAKKVASRHRYTRQRTNKRFPDESQTPQTKLTPKEAFQTNIFEKSLKILSVNLKKQAKAYQDIFALFGFLTNLNISHEDLKTNVQKIIEQYSEDIDEALYNELIHLHNYIKLTCKSEDLPISHLSLYKIIKEKKNGNCVSKFRNNFKNLFMFDAH</sequence>
<gene>
    <name evidence="3" type="primary">LOC136081333</name>
</gene>
<feature type="domain" description="DUF4371" evidence="1">
    <location>
        <begin position="192"/>
        <end position="348"/>
    </location>
</feature>
<evidence type="ECO:0000259" key="1">
    <source>
        <dbReference type="Pfam" id="PF14291"/>
    </source>
</evidence>
<dbReference type="InterPro" id="IPR025398">
    <property type="entry name" value="DUF4371"/>
</dbReference>
<keyword evidence="2" id="KW-1185">Reference proteome</keyword>
<dbReference type="RefSeq" id="XP_065654715.1">
    <property type="nucleotide sequence ID" value="XM_065798643.1"/>
</dbReference>
<evidence type="ECO:0000313" key="2">
    <source>
        <dbReference type="Proteomes" id="UP001652625"/>
    </source>
</evidence>
<proteinExistence type="predicted"/>
<dbReference type="SUPFAM" id="SSF53098">
    <property type="entry name" value="Ribonuclease H-like"/>
    <property type="match status" value="1"/>
</dbReference>
<dbReference type="Pfam" id="PF14291">
    <property type="entry name" value="DUF4371"/>
    <property type="match status" value="1"/>
</dbReference>
<name>A0ABM4BZM4_HYDVU</name>
<organism evidence="2 3">
    <name type="scientific">Hydra vulgaris</name>
    <name type="common">Hydra</name>
    <name type="synonym">Hydra attenuata</name>
    <dbReference type="NCBI Taxonomy" id="6087"/>
    <lineage>
        <taxon>Eukaryota</taxon>
        <taxon>Metazoa</taxon>
        <taxon>Cnidaria</taxon>
        <taxon>Hydrozoa</taxon>
        <taxon>Hydroidolina</taxon>
        <taxon>Anthoathecata</taxon>
        <taxon>Aplanulata</taxon>
        <taxon>Hydridae</taxon>
        <taxon>Hydra</taxon>
    </lineage>
</organism>
<reference evidence="3" key="1">
    <citation type="submission" date="2025-08" db="UniProtKB">
        <authorList>
            <consortium name="RefSeq"/>
        </authorList>
    </citation>
    <scope>IDENTIFICATION</scope>
</reference>
<dbReference type="InterPro" id="IPR012337">
    <property type="entry name" value="RNaseH-like_sf"/>
</dbReference>